<organism evidence="1 2">
    <name type="scientific">Cuscuta australis</name>
    <dbReference type="NCBI Taxonomy" id="267555"/>
    <lineage>
        <taxon>Eukaryota</taxon>
        <taxon>Viridiplantae</taxon>
        <taxon>Streptophyta</taxon>
        <taxon>Embryophyta</taxon>
        <taxon>Tracheophyta</taxon>
        <taxon>Spermatophyta</taxon>
        <taxon>Magnoliopsida</taxon>
        <taxon>eudicotyledons</taxon>
        <taxon>Gunneridae</taxon>
        <taxon>Pentapetalae</taxon>
        <taxon>asterids</taxon>
        <taxon>lamiids</taxon>
        <taxon>Solanales</taxon>
        <taxon>Convolvulaceae</taxon>
        <taxon>Cuscuteae</taxon>
        <taxon>Cuscuta</taxon>
        <taxon>Cuscuta subgen. Grammica</taxon>
        <taxon>Cuscuta sect. Cleistogrammica</taxon>
    </lineage>
</organism>
<gene>
    <name evidence="1" type="ORF">DM860_016623</name>
</gene>
<evidence type="ECO:0000313" key="1">
    <source>
        <dbReference type="EMBL" id="RAL46190.1"/>
    </source>
</evidence>
<sequence>MECRDSIKLKILAVMGQGDEAELGYNVEPGLEVGPCSPKRRRAQVKWPELTSFNHCVAFPPNLLVGLGHL</sequence>
<keyword evidence="2" id="KW-1185">Reference proteome</keyword>
<comment type="caution">
    <text evidence="1">The sequence shown here is derived from an EMBL/GenBank/DDBJ whole genome shotgun (WGS) entry which is preliminary data.</text>
</comment>
<reference evidence="1 2" key="1">
    <citation type="submission" date="2018-06" db="EMBL/GenBank/DDBJ databases">
        <title>The Genome of Cuscuta australis (Dodder) Provides Insight into the Evolution of Plant Parasitism.</title>
        <authorList>
            <person name="Liu H."/>
        </authorList>
    </citation>
    <scope>NUCLEOTIDE SEQUENCE [LARGE SCALE GENOMIC DNA]</scope>
    <source>
        <strain evidence="2">cv. Yunnan</strain>
        <tissue evidence="1">Vines</tissue>
    </source>
</reference>
<proteinExistence type="predicted"/>
<evidence type="ECO:0000313" key="2">
    <source>
        <dbReference type="Proteomes" id="UP000249390"/>
    </source>
</evidence>
<accession>A0A328DLQ9</accession>
<dbReference type="AlphaFoldDB" id="A0A328DLQ9"/>
<name>A0A328DLQ9_9ASTE</name>
<protein>
    <submittedName>
        <fullName evidence="1">Uncharacterized protein</fullName>
    </submittedName>
</protein>
<dbReference type="EMBL" id="NQVE01000124">
    <property type="protein sequence ID" value="RAL46190.1"/>
    <property type="molecule type" value="Genomic_DNA"/>
</dbReference>
<dbReference type="Proteomes" id="UP000249390">
    <property type="component" value="Unassembled WGS sequence"/>
</dbReference>